<gene>
    <name evidence="1" type="ORF">BTDB27_004731</name>
</gene>
<dbReference type="RefSeq" id="WP_050595389.1">
    <property type="nucleotide sequence ID" value="NZ_HG810019.1"/>
</dbReference>
<dbReference type="EMBL" id="HG810019">
    <property type="protein sequence ID" value="CDN38389.1"/>
    <property type="molecule type" value="Genomic_DNA"/>
</dbReference>
<proteinExistence type="predicted"/>
<reference evidence="1" key="2">
    <citation type="submission" date="2014-01" db="EMBL/GenBank/DDBJ databases">
        <authorList>
            <person name="Aslett M."/>
        </authorList>
    </citation>
    <scope>NUCLEOTIDE SEQUENCE [LARGE SCALE GENOMIC DNA]</scope>
    <source>
        <strain evidence="1">DB27</strain>
    </source>
</reference>
<dbReference type="HOGENOM" id="CLU_1400055_0_0_9"/>
<reference evidence="1" key="1">
    <citation type="submission" date="2014-01" db="EMBL/GenBank/DDBJ databases">
        <title>Draft genome sequence of highly nematicidal Bacillus thuringiensis DB27.</title>
        <authorList>
            <person name="Iatsenko I."/>
            <person name="Pickard D."/>
            <person name="Corton C."/>
            <person name="Dougan G."/>
            <person name="Sommer R.J."/>
        </authorList>
    </citation>
    <scope>NUCLEOTIDE SEQUENCE [LARGE SCALE GENOMIC DNA]</scope>
    <source>
        <strain evidence="1">DB27</strain>
    </source>
</reference>
<protein>
    <submittedName>
        <fullName evidence="1">Uncharacterized protein</fullName>
    </submittedName>
</protein>
<name>W8YA54_BACTU</name>
<sequence length="194" mass="23227">MNPEIQSKIDKLGLLFVDDFIYNKYCVPFEKKIGDKKHQKYYKWYGQTPMFFSEKYVMDFTIEELLQKDKSNYEMLCPSYFEKSKIARKKAELIQKKIEEVLLSINEARILMDLEPIELDPYNHFFKTLEGGQKEMKGYKKSIHHKPELIQVMDALDQLKKEYTITKRVEKQEEGHKAFRSCTETVWDVEETVK</sequence>
<organism evidence="1">
    <name type="scientific">Bacillus thuringiensis DB27</name>
    <dbReference type="NCBI Taxonomy" id="1431339"/>
    <lineage>
        <taxon>Bacteria</taxon>
        <taxon>Bacillati</taxon>
        <taxon>Bacillota</taxon>
        <taxon>Bacilli</taxon>
        <taxon>Bacillales</taxon>
        <taxon>Bacillaceae</taxon>
        <taxon>Bacillus</taxon>
        <taxon>Bacillus cereus group</taxon>
    </lineage>
</organism>
<evidence type="ECO:0000313" key="1">
    <source>
        <dbReference type="EMBL" id="CDN38389.1"/>
    </source>
</evidence>
<dbReference type="Proteomes" id="UP000030682">
    <property type="component" value="Unassembled WGS sequence"/>
</dbReference>
<accession>W8YA54</accession>
<dbReference type="AlphaFoldDB" id="W8YA54"/>